<feature type="transmembrane region" description="Helical" evidence="1">
    <location>
        <begin position="78"/>
        <end position="97"/>
    </location>
</feature>
<feature type="chain" id="PRO_5041682694" evidence="2">
    <location>
        <begin position="22"/>
        <end position="157"/>
    </location>
</feature>
<accession>A0AA88DG68</accession>
<evidence type="ECO:0000313" key="4">
    <source>
        <dbReference type="Proteomes" id="UP001187192"/>
    </source>
</evidence>
<feature type="transmembrane region" description="Helical" evidence="1">
    <location>
        <begin position="53"/>
        <end position="72"/>
    </location>
</feature>
<keyword evidence="2" id="KW-0732">Signal</keyword>
<evidence type="ECO:0000256" key="1">
    <source>
        <dbReference type="SAM" id="Phobius"/>
    </source>
</evidence>
<feature type="transmembrane region" description="Helical" evidence="1">
    <location>
        <begin position="109"/>
        <end position="130"/>
    </location>
</feature>
<dbReference type="Proteomes" id="UP001187192">
    <property type="component" value="Unassembled WGS sequence"/>
</dbReference>
<dbReference type="AlphaFoldDB" id="A0AA88DG68"/>
<protein>
    <submittedName>
        <fullName evidence="3">Uncharacterized protein</fullName>
    </submittedName>
</protein>
<dbReference type="PANTHER" id="PTHR34741:SF2">
    <property type="entry name" value="VESICLE TRANSPORT PROTEIN"/>
    <property type="match status" value="1"/>
</dbReference>
<evidence type="ECO:0000256" key="2">
    <source>
        <dbReference type="SAM" id="SignalP"/>
    </source>
</evidence>
<gene>
    <name evidence="3" type="ORF">TIFTF001_023339</name>
</gene>
<keyword evidence="1" id="KW-1133">Transmembrane helix</keyword>
<proteinExistence type="predicted"/>
<sequence>MVRGLKVFLFLIIERLRQLLTKLGVSVPDVAAAAAEPEAAAAAAQRADGVAEIMVAVCYTAAIDIAVMSLQIHSQLPISFFLVLLAVLFAFSSFLISKFLSKFRKAARVLDRAGVFFAVTGFFIAISIPFPLCLQIITWTVYSICLFVVVLCNYFFV</sequence>
<organism evidence="3 4">
    <name type="scientific">Ficus carica</name>
    <name type="common">Common fig</name>
    <dbReference type="NCBI Taxonomy" id="3494"/>
    <lineage>
        <taxon>Eukaryota</taxon>
        <taxon>Viridiplantae</taxon>
        <taxon>Streptophyta</taxon>
        <taxon>Embryophyta</taxon>
        <taxon>Tracheophyta</taxon>
        <taxon>Spermatophyta</taxon>
        <taxon>Magnoliopsida</taxon>
        <taxon>eudicotyledons</taxon>
        <taxon>Gunneridae</taxon>
        <taxon>Pentapetalae</taxon>
        <taxon>rosids</taxon>
        <taxon>fabids</taxon>
        <taxon>Rosales</taxon>
        <taxon>Moraceae</taxon>
        <taxon>Ficeae</taxon>
        <taxon>Ficus</taxon>
    </lineage>
</organism>
<dbReference type="EMBL" id="BTGU01000050">
    <property type="protein sequence ID" value="GMN54207.1"/>
    <property type="molecule type" value="Genomic_DNA"/>
</dbReference>
<name>A0AA88DG68_FICCA</name>
<keyword evidence="1" id="KW-0472">Membrane</keyword>
<dbReference type="PANTHER" id="PTHR34741">
    <property type="entry name" value="IMAP FAMILY MEMBER 1, PUTATIVE-RELATED"/>
    <property type="match status" value="1"/>
</dbReference>
<keyword evidence="1" id="KW-0812">Transmembrane</keyword>
<feature type="transmembrane region" description="Helical" evidence="1">
    <location>
        <begin position="136"/>
        <end position="156"/>
    </location>
</feature>
<keyword evidence="4" id="KW-1185">Reference proteome</keyword>
<reference evidence="3" key="1">
    <citation type="submission" date="2023-07" db="EMBL/GenBank/DDBJ databases">
        <title>draft genome sequence of fig (Ficus carica).</title>
        <authorList>
            <person name="Takahashi T."/>
            <person name="Nishimura K."/>
        </authorList>
    </citation>
    <scope>NUCLEOTIDE SEQUENCE</scope>
</reference>
<evidence type="ECO:0000313" key="3">
    <source>
        <dbReference type="EMBL" id="GMN54207.1"/>
    </source>
</evidence>
<feature type="signal peptide" evidence="2">
    <location>
        <begin position="1"/>
        <end position="21"/>
    </location>
</feature>
<comment type="caution">
    <text evidence="3">The sequence shown here is derived from an EMBL/GenBank/DDBJ whole genome shotgun (WGS) entry which is preliminary data.</text>
</comment>